<proteinExistence type="inferred from homology"/>
<dbReference type="GO" id="GO:0005615">
    <property type="term" value="C:extracellular space"/>
    <property type="evidence" value="ECO:0007669"/>
    <property type="project" value="TreeGrafter"/>
</dbReference>
<dbReference type="SUPFAM" id="SSF47266">
    <property type="entry name" value="4-helical cytokines"/>
    <property type="match status" value="1"/>
</dbReference>
<dbReference type="Proteomes" id="UP000193380">
    <property type="component" value="Unassembled WGS sequence"/>
</dbReference>
<evidence type="ECO:0000256" key="2">
    <source>
        <dbReference type="ARBA" id="ARBA00008474"/>
    </source>
</evidence>
<evidence type="ECO:0000313" key="9">
    <source>
        <dbReference type="Proteomes" id="UP000193380"/>
    </source>
</evidence>
<reference evidence="8" key="1">
    <citation type="journal article" date="2014" name="Nat. Commun.">
        <title>The rainbow trout genome provides novel insights into evolution after whole-genome duplication in vertebrates.</title>
        <authorList>
            <person name="Berthelot C."/>
            <person name="Brunet F."/>
            <person name="Chalopin D."/>
            <person name="Juanchich A."/>
            <person name="Bernard M."/>
            <person name="Noel B."/>
            <person name="Bento P."/>
            <person name="Da Silva C."/>
            <person name="Labadie K."/>
            <person name="Alberti A."/>
            <person name="Aury J.M."/>
            <person name="Louis A."/>
            <person name="Dehais P."/>
            <person name="Bardou P."/>
            <person name="Montfort J."/>
            <person name="Klopp C."/>
            <person name="Cabau C."/>
            <person name="Gaspin C."/>
            <person name="Thorgaard G.H."/>
            <person name="Boussaha M."/>
            <person name="Quillet E."/>
            <person name="Guyomard R."/>
            <person name="Galiana D."/>
            <person name="Bobe J."/>
            <person name="Volff J.N."/>
            <person name="Genet C."/>
            <person name="Wincker P."/>
            <person name="Jaillon O."/>
            <person name="Roest Crollius H."/>
            <person name="Guiguen Y."/>
        </authorList>
    </citation>
    <scope>NUCLEOTIDE SEQUENCE [LARGE SCALE GENOMIC DNA]</scope>
</reference>
<dbReference type="GO" id="GO:0060396">
    <property type="term" value="P:growth hormone receptor signaling pathway"/>
    <property type="evidence" value="ECO:0007669"/>
    <property type="project" value="TreeGrafter"/>
</dbReference>
<evidence type="ECO:0000313" key="8">
    <source>
        <dbReference type="EMBL" id="CDQ97523.1"/>
    </source>
</evidence>
<accession>A0A060Z078</accession>
<dbReference type="GO" id="GO:0070186">
    <property type="term" value="F:growth hormone activity"/>
    <property type="evidence" value="ECO:0007669"/>
    <property type="project" value="TreeGrafter"/>
</dbReference>
<dbReference type="GO" id="GO:0005131">
    <property type="term" value="F:growth hormone receptor binding"/>
    <property type="evidence" value="ECO:0007669"/>
    <property type="project" value="TreeGrafter"/>
</dbReference>
<dbReference type="PANTHER" id="PTHR11417:SF3">
    <property type="entry name" value="SOMATOLACTIN ALPHA ISOFORM X1-RELATED"/>
    <property type="match status" value="1"/>
</dbReference>
<keyword evidence="6" id="KW-1015">Disulfide bond</keyword>
<dbReference type="GO" id="GO:0045927">
    <property type="term" value="P:positive regulation of growth"/>
    <property type="evidence" value="ECO:0007669"/>
    <property type="project" value="TreeGrafter"/>
</dbReference>
<comment type="similarity">
    <text evidence="2 7">Belongs to the somatotropin/prolactin family.</text>
</comment>
<dbReference type="AlphaFoldDB" id="A0A060Z078"/>
<keyword evidence="5" id="KW-0732">Signal</keyword>
<evidence type="ECO:0000256" key="4">
    <source>
        <dbReference type="ARBA" id="ARBA00022702"/>
    </source>
</evidence>
<evidence type="ECO:0000256" key="1">
    <source>
        <dbReference type="ARBA" id="ARBA00004613"/>
    </source>
</evidence>
<sequence length="265" mass="30106">YKKTIETFSQNKVGYPECRFHLKTSKMNNNKALHGCVLLLLWPFQGPTGSMAECQDPGSTHCTISLEKLLDRAIQHAELIYLVSENSLTLFEEMFIPFQVRIPLTQTGNTCTTSTLSIPASRSEVQENSDKWLLHSILFLIKFWIDPLVKLQTSLDRYDNAPMTLINKTKWISEKLMNLAQGVTILIQKAIFSLSPNIAMLGEGAVMLEQNNKNLADYPVHFDMLDSVLRDYTLLACFKKDTHKMETFLKLLKCRRKGGLGCSLL</sequence>
<dbReference type="PROSITE" id="PS00338">
    <property type="entry name" value="SOMATOTROPIN_2"/>
    <property type="match status" value="1"/>
</dbReference>
<dbReference type="STRING" id="8022.A0A060Z078"/>
<evidence type="ECO:0008006" key="10">
    <source>
        <dbReference type="Google" id="ProtNLM"/>
    </source>
</evidence>
<reference evidence="8" key="2">
    <citation type="submission" date="2014-03" db="EMBL/GenBank/DDBJ databases">
        <authorList>
            <person name="Genoscope - CEA"/>
        </authorList>
    </citation>
    <scope>NUCLEOTIDE SEQUENCE</scope>
</reference>
<dbReference type="PaxDb" id="8022-A0A060Z078"/>
<dbReference type="InterPro" id="IPR009079">
    <property type="entry name" value="4_helix_cytokine-like_core"/>
</dbReference>
<protein>
    <recommendedName>
        <fullName evidence="10">Somatolactin alpha</fullName>
    </recommendedName>
</protein>
<keyword evidence="4 7" id="KW-0372">Hormone</keyword>
<dbReference type="Pfam" id="PF00103">
    <property type="entry name" value="Hormone_1"/>
    <property type="match status" value="1"/>
</dbReference>
<dbReference type="Gene3D" id="1.20.1250.10">
    <property type="match status" value="1"/>
</dbReference>
<dbReference type="GO" id="GO:0031667">
    <property type="term" value="P:response to nutrient levels"/>
    <property type="evidence" value="ECO:0007669"/>
    <property type="project" value="TreeGrafter"/>
</dbReference>
<evidence type="ECO:0000256" key="6">
    <source>
        <dbReference type="ARBA" id="ARBA00023157"/>
    </source>
</evidence>
<dbReference type="EMBL" id="FR931390">
    <property type="protein sequence ID" value="CDQ97523.1"/>
    <property type="molecule type" value="Genomic_DNA"/>
</dbReference>
<name>A0A060Z078_ONCMY</name>
<evidence type="ECO:0000256" key="3">
    <source>
        <dbReference type="ARBA" id="ARBA00022525"/>
    </source>
</evidence>
<evidence type="ECO:0000256" key="5">
    <source>
        <dbReference type="ARBA" id="ARBA00022729"/>
    </source>
</evidence>
<dbReference type="InterPro" id="IPR001400">
    <property type="entry name" value="Somatotropin/Prolactin"/>
</dbReference>
<dbReference type="GO" id="GO:0046427">
    <property type="term" value="P:positive regulation of receptor signaling pathway via JAK-STAT"/>
    <property type="evidence" value="ECO:0007669"/>
    <property type="project" value="TreeGrafter"/>
</dbReference>
<feature type="non-terminal residue" evidence="8">
    <location>
        <position position="1"/>
    </location>
</feature>
<evidence type="ECO:0000256" key="7">
    <source>
        <dbReference type="RuleBase" id="RU003618"/>
    </source>
</evidence>
<gene>
    <name evidence="8" type="ORF">GSONMT00039421001</name>
</gene>
<keyword evidence="3" id="KW-0964">Secreted</keyword>
<comment type="subcellular location">
    <subcellularLocation>
        <location evidence="1 7">Secreted</location>
    </subcellularLocation>
</comment>
<dbReference type="PRINTS" id="PR00836">
    <property type="entry name" value="SOMATOTROPIN"/>
</dbReference>
<dbReference type="InterPro" id="IPR018116">
    <property type="entry name" value="Somatotropin_CS"/>
</dbReference>
<dbReference type="PANTHER" id="PTHR11417">
    <property type="entry name" value="SOMATOTROPIN,PROLACTIN"/>
    <property type="match status" value="1"/>
</dbReference>
<dbReference type="GO" id="GO:0048513">
    <property type="term" value="P:animal organ development"/>
    <property type="evidence" value="ECO:0007669"/>
    <property type="project" value="TreeGrafter"/>
</dbReference>
<organism evidence="8 9">
    <name type="scientific">Oncorhynchus mykiss</name>
    <name type="common">Rainbow trout</name>
    <name type="synonym">Salmo gairdneri</name>
    <dbReference type="NCBI Taxonomy" id="8022"/>
    <lineage>
        <taxon>Eukaryota</taxon>
        <taxon>Metazoa</taxon>
        <taxon>Chordata</taxon>
        <taxon>Craniata</taxon>
        <taxon>Vertebrata</taxon>
        <taxon>Euteleostomi</taxon>
        <taxon>Actinopterygii</taxon>
        <taxon>Neopterygii</taxon>
        <taxon>Teleostei</taxon>
        <taxon>Protacanthopterygii</taxon>
        <taxon>Salmoniformes</taxon>
        <taxon>Salmonidae</taxon>
        <taxon>Salmoninae</taxon>
        <taxon>Oncorhynchus</taxon>
    </lineage>
</organism>